<dbReference type="SUPFAM" id="SSF56784">
    <property type="entry name" value="HAD-like"/>
    <property type="match status" value="1"/>
</dbReference>
<organism evidence="1 2">
    <name type="scientific">Candidatus Falkowbacteria bacterium RIFCSPLOWO2_02_FULL_45_21</name>
    <dbReference type="NCBI Taxonomy" id="1797989"/>
    <lineage>
        <taxon>Bacteria</taxon>
        <taxon>Candidatus Falkowiibacteriota</taxon>
    </lineage>
</organism>
<dbReference type="InterPro" id="IPR050155">
    <property type="entry name" value="HAD-like_hydrolase_sf"/>
</dbReference>
<sequence length="202" mass="23746">MIKAIIFDFDGVIHNTLELAYKINKKLGAMATLEEYKDFFNGNIYQHKQIFPEKVKKFFKLQNPKFKKLIIKQNIKEELYKLEQDYDLFIISSNMEAALNSYLKNNKIEHIFKEVLGLESHKSKVYKFRWLMKKHGLGKNNSVFITDTLGDILEAKRVGIKTIAVDYGFHDRARLERGRPHKIVSDFRELAVEIKILMESES</sequence>
<dbReference type="STRING" id="1797989.A3H66_00135"/>
<dbReference type="Gene3D" id="1.10.150.240">
    <property type="entry name" value="Putative phosphatase, domain 2"/>
    <property type="match status" value="1"/>
</dbReference>
<dbReference type="GO" id="GO:0006281">
    <property type="term" value="P:DNA repair"/>
    <property type="evidence" value="ECO:0007669"/>
    <property type="project" value="TreeGrafter"/>
</dbReference>
<dbReference type="EMBL" id="MFFW01000055">
    <property type="protein sequence ID" value="OGF23722.1"/>
    <property type="molecule type" value="Genomic_DNA"/>
</dbReference>
<evidence type="ECO:0000313" key="1">
    <source>
        <dbReference type="EMBL" id="OGF23722.1"/>
    </source>
</evidence>
<name>A0A1F5SAY3_9BACT</name>
<dbReference type="Pfam" id="PF13419">
    <property type="entry name" value="HAD_2"/>
    <property type="match status" value="1"/>
</dbReference>
<dbReference type="InterPro" id="IPR041492">
    <property type="entry name" value="HAD_2"/>
</dbReference>
<accession>A0A1F5SAY3</accession>
<dbReference type="Proteomes" id="UP000178783">
    <property type="component" value="Unassembled WGS sequence"/>
</dbReference>
<reference evidence="1 2" key="1">
    <citation type="journal article" date="2016" name="Nat. Commun.">
        <title>Thousands of microbial genomes shed light on interconnected biogeochemical processes in an aquifer system.</title>
        <authorList>
            <person name="Anantharaman K."/>
            <person name="Brown C.T."/>
            <person name="Hug L.A."/>
            <person name="Sharon I."/>
            <person name="Castelle C.J."/>
            <person name="Probst A.J."/>
            <person name="Thomas B.C."/>
            <person name="Singh A."/>
            <person name="Wilkins M.J."/>
            <person name="Karaoz U."/>
            <person name="Brodie E.L."/>
            <person name="Williams K.H."/>
            <person name="Hubbard S.S."/>
            <person name="Banfield J.F."/>
        </authorList>
    </citation>
    <scope>NUCLEOTIDE SEQUENCE [LARGE SCALE GENOMIC DNA]</scope>
</reference>
<dbReference type="InterPro" id="IPR036412">
    <property type="entry name" value="HAD-like_sf"/>
</dbReference>
<evidence type="ECO:0008006" key="3">
    <source>
        <dbReference type="Google" id="ProtNLM"/>
    </source>
</evidence>
<dbReference type="SFLD" id="SFLDG01129">
    <property type="entry name" value="C1.5:_HAD__Beta-PGM__Phosphata"/>
    <property type="match status" value="1"/>
</dbReference>
<gene>
    <name evidence="1" type="ORF">A3H66_00135</name>
</gene>
<comment type="caution">
    <text evidence="1">The sequence shown here is derived from an EMBL/GenBank/DDBJ whole genome shotgun (WGS) entry which is preliminary data.</text>
</comment>
<dbReference type="PANTHER" id="PTHR43434:SF1">
    <property type="entry name" value="PHOSPHOGLYCOLATE PHOSPHATASE"/>
    <property type="match status" value="1"/>
</dbReference>
<dbReference type="GO" id="GO:0008967">
    <property type="term" value="F:phosphoglycolate phosphatase activity"/>
    <property type="evidence" value="ECO:0007669"/>
    <property type="project" value="TreeGrafter"/>
</dbReference>
<dbReference type="AlphaFoldDB" id="A0A1F5SAY3"/>
<evidence type="ECO:0000313" key="2">
    <source>
        <dbReference type="Proteomes" id="UP000178783"/>
    </source>
</evidence>
<proteinExistence type="predicted"/>
<dbReference type="Gene3D" id="3.40.50.1000">
    <property type="entry name" value="HAD superfamily/HAD-like"/>
    <property type="match status" value="1"/>
</dbReference>
<dbReference type="PANTHER" id="PTHR43434">
    <property type="entry name" value="PHOSPHOGLYCOLATE PHOSPHATASE"/>
    <property type="match status" value="1"/>
</dbReference>
<dbReference type="SFLD" id="SFLDS00003">
    <property type="entry name" value="Haloacid_Dehalogenase"/>
    <property type="match status" value="1"/>
</dbReference>
<protein>
    <recommendedName>
        <fullName evidence="3">FCP1 homology domain-containing protein</fullName>
    </recommendedName>
</protein>
<dbReference type="InterPro" id="IPR023198">
    <property type="entry name" value="PGP-like_dom2"/>
</dbReference>
<dbReference type="InterPro" id="IPR023214">
    <property type="entry name" value="HAD_sf"/>
</dbReference>